<dbReference type="OrthoDB" id="6423849at2"/>
<dbReference type="Proteomes" id="UP000198975">
    <property type="component" value="Unassembled WGS sequence"/>
</dbReference>
<dbReference type="RefSeq" id="WP_088236663.1">
    <property type="nucleotide sequence ID" value="NZ_FMAY01000012.1"/>
</dbReference>
<sequence>MKTELMTSIMKTIGSTQTGASRAVIDGALKTVHKKAAEDNAAAVNRALKAFTEAKAAHTGSMLKLNDIGAAITRSEKERQNALEESAAAEKSWRERFRSLGGAMTPELRAGHSRHIAGRELAEEFTGLIAELETDKSRAMLEACTTGKTYVTEHARAFGVCAQAEWAEAMRDISPALVRAFCLRLRALELNGATRPADILAEELHMHVAVQAQFYNFDMDNEPVFSQLGMHRPPLTGVDMTLYKSPLKRSQLATQLAEKRKQAKD</sequence>
<reference evidence="3" key="1">
    <citation type="submission" date="2016-08" db="EMBL/GenBank/DDBJ databases">
        <authorList>
            <person name="Varghese N."/>
            <person name="Submissions Spin"/>
        </authorList>
    </citation>
    <scope>NUCLEOTIDE SEQUENCE [LARGE SCALE GENOMIC DNA]</scope>
    <source>
        <strain evidence="3">REICA_082</strain>
    </source>
</reference>
<evidence type="ECO:0000256" key="1">
    <source>
        <dbReference type="SAM" id="Coils"/>
    </source>
</evidence>
<evidence type="ECO:0000313" key="2">
    <source>
        <dbReference type="EMBL" id="SCC31033.1"/>
    </source>
</evidence>
<accession>A0A1C4DI31</accession>
<name>A0A1C4DI31_9ENTR</name>
<keyword evidence="1" id="KW-0175">Coiled coil</keyword>
<dbReference type="EMBL" id="FMAY01000012">
    <property type="protein sequence ID" value="SCC31033.1"/>
    <property type="molecule type" value="Genomic_DNA"/>
</dbReference>
<dbReference type="AlphaFoldDB" id="A0A1C4DI31"/>
<feature type="coiled-coil region" evidence="1">
    <location>
        <begin position="34"/>
        <end position="92"/>
    </location>
</feature>
<proteinExistence type="predicted"/>
<evidence type="ECO:0008006" key="4">
    <source>
        <dbReference type="Google" id="ProtNLM"/>
    </source>
</evidence>
<gene>
    <name evidence="2" type="ORF">GA0061071_112103</name>
</gene>
<organism evidence="2 3">
    <name type="scientific">Kosakonia oryzendophytica</name>
    <dbReference type="NCBI Taxonomy" id="1005665"/>
    <lineage>
        <taxon>Bacteria</taxon>
        <taxon>Pseudomonadati</taxon>
        <taxon>Pseudomonadota</taxon>
        <taxon>Gammaproteobacteria</taxon>
        <taxon>Enterobacterales</taxon>
        <taxon>Enterobacteriaceae</taxon>
        <taxon>Kosakonia</taxon>
    </lineage>
</organism>
<evidence type="ECO:0000313" key="3">
    <source>
        <dbReference type="Proteomes" id="UP000198975"/>
    </source>
</evidence>
<protein>
    <recommendedName>
        <fullName evidence="4">Capsid protein</fullName>
    </recommendedName>
</protein>
<keyword evidence="3" id="KW-1185">Reference proteome</keyword>